<protein>
    <submittedName>
        <fullName evidence="2">Ammonium_transp domain-containing protein</fullName>
    </submittedName>
</protein>
<dbReference type="WBParaSite" id="L893_g32085.t1">
    <property type="protein sequence ID" value="L893_g32085.t1"/>
    <property type="gene ID" value="L893_g32085"/>
</dbReference>
<organism evidence="1 2">
    <name type="scientific">Steinernema glaseri</name>
    <dbReference type="NCBI Taxonomy" id="37863"/>
    <lineage>
        <taxon>Eukaryota</taxon>
        <taxon>Metazoa</taxon>
        <taxon>Ecdysozoa</taxon>
        <taxon>Nematoda</taxon>
        <taxon>Chromadorea</taxon>
        <taxon>Rhabditida</taxon>
        <taxon>Tylenchina</taxon>
        <taxon>Panagrolaimomorpha</taxon>
        <taxon>Strongyloidoidea</taxon>
        <taxon>Steinernematidae</taxon>
        <taxon>Steinernema</taxon>
    </lineage>
</organism>
<evidence type="ECO:0000313" key="2">
    <source>
        <dbReference type="WBParaSite" id="L893_g32085.t1"/>
    </source>
</evidence>
<dbReference type="AlphaFoldDB" id="A0A1I8A231"/>
<sequence length="157" mass="17215">MLLAYTSSEFPTRSIILKACTYVYAVEENPPLAVGPRYLKISSLVQTIAILGVLLASALCVTFTDGQAGSDEESLTGKELFKKNTDMAAQEVDEVTRLIALYKDKAAERRKEQDEIDQKNRVKSMRPIPGDLPPSIQEINEAAGLNEIVLDGDIVLT</sequence>
<reference evidence="2" key="1">
    <citation type="submission" date="2016-11" db="UniProtKB">
        <authorList>
            <consortium name="WormBaseParasite"/>
        </authorList>
    </citation>
    <scope>IDENTIFICATION</scope>
</reference>
<accession>A0A1I8A231</accession>
<proteinExistence type="predicted"/>
<keyword evidence="1" id="KW-1185">Reference proteome</keyword>
<name>A0A1I8A231_9BILA</name>
<dbReference type="Proteomes" id="UP000095287">
    <property type="component" value="Unplaced"/>
</dbReference>
<evidence type="ECO:0000313" key="1">
    <source>
        <dbReference type="Proteomes" id="UP000095287"/>
    </source>
</evidence>